<name>A0ABU3GC14_9MICO</name>
<protein>
    <submittedName>
        <fullName evidence="1">Uncharacterized protein</fullName>
    </submittedName>
</protein>
<dbReference type="RefSeq" id="WP_311862382.1">
    <property type="nucleotide sequence ID" value="NZ_JAUZVV010000002.1"/>
</dbReference>
<reference evidence="1 2" key="1">
    <citation type="submission" date="2023-08" db="EMBL/GenBank/DDBJ databases">
        <title>Microbacterium aquilitoris sp. nov. and Microbacterium gwkjibeachense sp. nov., isolated from beach.</title>
        <authorList>
            <person name="Lee S.D."/>
            <person name="Yang H."/>
            <person name="Kim I."/>
        </authorList>
    </citation>
    <scope>NUCLEOTIDE SEQUENCE [LARGE SCALE GENOMIC DNA]</scope>
    <source>
        <strain evidence="1 2">KSW4-11</strain>
    </source>
</reference>
<organism evidence="1 2">
    <name type="scientific">Microbacterium gawkjiense</name>
    <dbReference type="NCBI Taxonomy" id="3067309"/>
    <lineage>
        <taxon>Bacteria</taxon>
        <taxon>Bacillati</taxon>
        <taxon>Actinomycetota</taxon>
        <taxon>Actinomycetes</taxon>
        <taxon>Micrococcales</taxon>
        <taxon>Microbacteriaceae</taxon>
        <taxon>Microbacterium</taxon>
    </lineage>
</organism>
<keyword evidence="2" id="KW-1185">Reference proteome</keyword>
<comment type="caution">
    <text evidence="1">The sequence shown here is derived from an EMBL/GenBank/DDBJ whole genome shotgun (WGS) entry which is preliminary data.</text>
</comment>
<proteinExistence type="predicted"/>
<sequence>MTSDTTAIAMRRGDLTVRASLTWRREGWRYAVSLSSDAVETIEEVADDAFEALCRVREHLEPRGWRIGVVGAQADVWPSGMARDQGGGLRAYRVGEDRVGDLVDVFAPADPDTVTTVAAQRAETDRRFELIRRAAGG</sequence>
<accession>A0ABU3GC14</accession>
<dbReference type="EMBL" id="JAUZVV010000002">
    <property type="protein sequence ID" value="MDT3317352.1"/>
    <property type="molecule type" value="Genomic_DNA"/>
</dbReference>
<dbReference type="Proteomes" id="UP001251849">
    <property type="component" value="Unassembled WGS sequence"/>
</dbReference>
<evidence type="ECO:0000313" key="1">
    <source>
        <dbReference type="EMBL" id="MDT3317352.1"/>
    </source>
</evidence>
<evidence type="ECO:0000313" key="2">
    <source>
        <dbReference type="Proteomes" id="UP001251849"/>
    </source>
</evidence>
<gene>
    <name evidence="1" type="ORF">Q9S71_11040</name>
</gene>